<reference evidence="1" key="1">
    <citation type="submission" date="2020-06" db="EMBL/GenBank/DDBJ databases">
        <authorList>
            <person name="Dong N."/>
        </authorList>
    </citation>
    <scope>NUCLEOTIDE SEQUENCE</scope>
    <source>
        <strain evidence="1">210</strain>
    </source>
</reference>
<name>A0AAW7DGQ0_9FLAO</name>
<comment type="caution">
    <text evidence="1">The sequence shown here is derived from an EMBL/GenBank/DDBJ whole genome shotgun (WGS) entry which is preliminary data.</text>
</comment>
<proteinExistence type="predicted"/>
<dbReference type="AlphaFoldDB" id="A0AAW7DGQ0"/>
<organism evidence="1 2">
    <name type="scientific">Empedobacter falsenii</name>
    <dbReference type="NCBI Taxonomy" id="343874"/>
    <lineage>
        <taxon>Bacteria</taxon>
        <taxon>Pseudomonadati</taxon>
        <taxon>Bacteroidota</taxon>
        <taxon>Flavobacteriia</taxon>
        <taxon>Flavobacteriales</taxon>
        <taxon>Weeksellaceae</taxon>
        <taxon>Empedobacter</taxon>
    </lineage>
</organism>
<reference evidence="1" key="2">
    <citation type="journal article" date="2022" name="Sci. Total Environ.">
        <title>Prevalence, transmission, and molecular epidemiology of tet(X)-positive bacteria among humans, animals, and environmental niches in China: An epidemiological, and genomic-based study.</title>
        <authorList>
            <person name="Dong N."/>
            <person name="Zeng Y."/>
            <person name="Cai C."/>
            <person name="Sun C."/>
            <person name="Lu J."/>
            <person name="Liu C."/>
            <person name="Zhou H."/>
            <person name="Sun Q."/>
            <person name="Shu L."/>
            <person name="Wang H."/>
            <person name="Wang Y."/>
            <person name="Wang S."/>
            <person name="Wu C."/>
            <person name="Chan E.W."/>
            <person name="Chen G."/>
            <person name="Shen Z."/>
            <person name="Chen S."/>
            <person name="Zhang R."/>
        </authorList>
    </citation>
    <scope>NUCLEOTIDE SEQUENCE</scope>
    <source>
        <strain evidence="1">210</strain>
    </source>
</reference>
<sequence length="234" mass="27345">MIKSILIFFSIILLISCSVKEESIDKGTFRIKNDTINSFTSVTIDDSTFLERGYNKNGFVMTIDTVRLRGKDRNIGSLIGWSNDMYYEKNILKNVMLTENLRVNNKIIKNQLILLKKTPNSKKGTINNVFSFYYKPTKDSIIVNIPKDMLASFEKLETYVCILCSDELTNNFSNKETIKKYDTIFIDKRVNSSYTSKYLFFDPKNIKQNQNCYFQVIQKEKDNSITETNMYFKK</sequence>
<dbReference type="RefSeq" id="WP_286485514.1">
    <property type="nucleotide sequence ID" value="NZ_JACALR010000002.1"/>
</dbReference>
<dbReference type="EMBL" id="JACALR010000002">
    <property type="protein sequence ID" value="MDM1550863.1"/>
    <property type="molecule type" value="Genomic_DNA"/>
</dbReference>
<gene>
    <name evidence="1" type="ORF">HX095_06515</name>
</gene>
<dbReference type="PROSITE" id="PS51257">
    <property type="entry name" value="PROKAR_LIPOPROTEIN"/>
    <property type="match status" value="1"/>
</dbReference>
<evidence type="ECO:0008006" key="3">
    <source>
        <dbReference type="Google" id="ProtNLM"/>
    </source>
</evidence>
<dbReference type="Proteomes" id="UP001173578">
    <property type="component" value="Unassembled WGS sequence"/>
</dbReference>
<protein>
    <recommendedName>
        <fullName evidence="3">Lipoprotein</fullName>
    </recommendedName>
</protein>
<evidence type="ECO:0000313" key="2">
    <source>
        <dbReference type="Proteomes" id="UP001173578"/>
    </source>
</evidence>
<evidence type="ECO:0000313" key="1">
    <source>
        <dbReference type="EMBL" id="MDM1550863.1"/>
    </source>
</evidence>
<accession>A0AAW7DGQ0</accession>